<keyword evidence="2 6" id="KW-1003">Cell membrane</keyword>
<keyword evidence="9" id="KW-1185">Reference proteome</keyword>
<evidence type="ECO:0000313" key="8">
    <source>
        <dbReference type="EMBL" id="MDI2091365.1"/>
    </source>
</evidence>
<dbReference type="PANTHER" id="PTHR12677:SF59">
    <property type="entry name" value="GOLGI APPARATUS MEMBRANE PROTEIN TVP38-RELATED"/>
    <property type="match status" value="1"/>
</dbReference>
<dbReference type="InterPro" id="IPR032816">
    <property type="entry name" value="VTT_dom"/>
</dbReference>
<evidence type="ECO:0000256" key="6">
    <source>
        <dbReference type="RuleBase" id="RU366058"/>
    </source>
</evidence>
<evidence type="ECO:0000313" key="9">
    <source>
        <dbReference type="Proteomes" id="UP001431634"/>
    </source>
</evidence>
<comment type="similarity">
    <text evidence="6">Belongs to the TVP38/TMEM64 family.</text>
</comment>
<dbReference type="InterPro" id="IPR015414">
    <property type="entry name" value="TMEM64"/>
</dbReference>
<sequence>MKSSKSPTKISLLQQFYKPLLMVGGIIIVAWLARYFHGVDIFLNDHHLLRRGLQGRLLFLLIAILMCSVGFPRQVVCLTAGVVYGFVWGCLYAIIATVVGAFITYTWALWLGRDWAKKYLAHKKLQKIDRFIRANPFHAVLICRLMPVGSSVLLNTTAGVVGIRLLPFITATFLGSTPQTIVFVLLGGGVRIGHTGQIILSAVLFFLSAGLGIFLMKRTLGKKNDLLLP</sequence>
<dbReference type="RefSeq" id="WP_281448461.1">
    <property type="nucleotide sequence ID" value="NZ_JASBAO010000001.1"/>
</dbReference>
<evidence type="ECO:0000256" key="2">
    <source>
        <dbReference type="ARBA" id="ARBA00022475"/>
    </source>
</evidence>
<feature type="transmembrane region" description="Helical" evidence="6">
    <location>
        <begin position="198"/>
        <end position="216"/>
    </location>
</feature>
<reference evidence="8" key="1">
    <citation type="submission" date="2023-05" db="EMBL/GenBank/DDBJ databases">
        <title>Whole genome sequence of Commensalibacter sp.</title>
        <authorList>
            <person name="Charoenyingcharoen P."/>
            <person name="Yukphan P."/>
        </authorList>
    </citation>
    <scope>NUCLEOTIDE SEQUENCE</scope>
    <source>
        <strain evidence="8">TBRC 16381</strain>
    </source>
</reference>
<feature type="domain" description="VTT" evidence="7">
    <location>
        <begin position="71"/>
        <end position="187"/>
    </location>
</feature>
<evidence type="ECO:0000256" key="1">
    <source>
        <dbReference type="ARBA" id="ARBA00004651"/>
    </source>
</evidence>
<feature type="transmembrane region" description="Helical" evidence="6">
    <location>
        <begin position="165"/>
        <end position="186"/>
    </location>
</feature>
<feature type="transmembrane region" description="Helical" evidence="6">
    <location>
        <begin position="57"/>
        <end position="76"/>
    </location>
</feature>
<dbReference type="Proteomes" id="UP001431634">
    <property type="component" value="Unassembled WGS sequence"/>
</dbReference>
<evidence type="ECO:0000259" key="7">
    <source>
        <dbReference type="Pfam" id="PF09335"/>
    </source>
</evidence>
<evidence type="ECO:0000256" key="5">
    <source>
        <dbReference type="ARBA" id="ARBA00023136"/>
    </source>
</evidence>
<evidence type="ECO:0000256" key="3">
    <source>
        <dbReference type="ARBA" id="ARBA00022692"/>
    </source>
</evidence>
<evidence type="ECO:0000256" key="4">
    <source>
        <dbReference type="ARBA" id="ARBA00022989"/>
    </source>
</evidence>
<feature type="transmembrane region" description="Helical" evidence="6">
    <location>
        <begin position="82"/>
        <end position="110"/>
    </location>
</feature>
<comment type="subcellular location">
    <subcellularLocation>
        <location evidence="1 6">Cell membrane</location>
        <topology evidence="1 6">Multi-pass membrane protein</topology>
    </subcellularLocation>
</comment>
<keyword evidence="3 6" id="KW-0812">Transmembrane</keyword>
<proteinExistence type="inferred from homology"/>
<accession>A0ABT6Q2P1</accession>
<gene>
    <name evidence="8" type="ORF">QJV27_08285</name>
</gene>
<dbReference type="PANTHER" id="PTHR12677">
    <property type="entry name" value="GOLGI APPARATUS MEMBRANE PROTEIN TVP38-RELATED"/>
    <property type="match status" value="1"/>
</dbReference>
<dbReference type="Pfam" id="PF09335">
    <property type="entry name" value="VTT_dom"/>
    <property type="match status" value="1"/>
</dbReference>
<name>A0ABT6Q2P1_9PROT</name>
<dbReference type="EMBL" id="JASBAO010000001">
    <property type="protein sequence ID" value="MDI2091365.1"/>
    <property type="molecule type" value="Genomic_DNA"/>
</dbReference>
<comment type="caution">
    <text evidence="8">The sequence shown here is derived from an EMBL/GenBank/DDBJ whole genome shotgun (WGS) entry which is preliminary data.</text>
</comment>
<keyword evidence="5 6" id="KW-0472">Membrane</keyword>
<feature type="transmembrane region" description="Helical" evidence="6">
    <location>
        <begin position="131"/>
        <end position="153"/>
    </location>
</feature>
<keyword evidence="4 6" id="KW-1133">Transmembrane helix</keyword>
<organism evidence="8 9">
    <name type="scientific">Commensalibacter oyaizuii</name>
    <dbReference type="NCBI Taxonomy" id="3043873"/>
    <lineage>
        <taxon>Bacteria</taxon>
        <taxon>Pseudomonadati</taxon>
        <taxon>Pseudomonadota</taxon>
        <taxon>Alphaproteobacteria</taxon>
        <taxon>Acetobacterales</taxon>
        <taxon>Acetobacteraceae</taxon>
    </lineage>
</organism>
<feature type="transmembrane region" description="Helical" evidence="6">
    <location>
        <begin position="16"/>
        <end position="36"/>
    </location>
</feature>
<protein>
    <recommendedName>
        <fullName evidence="6">TVP38/TMEM64 family membrane protein</fullName>
    </recommendedName>
</protein>